<sequence length="163" mass="17647">GRQPHRGSGGDGPRGGPAPAARGARDREAVPRRPRLEGGRLRRPGRRSPRPRRRERRRQEHADAPAGRRLPAGRGDDHGRRCAGHDRRRAGRPAVGRRHRLPRAEPLSTADGGGEHLRRAAAGQCLEDRPAAARAGGAVDPRPARPGNRPQDPLEMPLAHPAV</sequence>
<proteinExistence type="predicted"/>
<evidence type="ECO:0000256" key="1">
    <source>
        <dbReference type="SAM" id="MobiDB-lite"/>
    </source>
</evidence>
<dbReference type="GO" id="GO:0005524">
    <property type="term" value="F:ATP binding"/>
    <property type="evidence" value="ECO:0007669"/>
    <property type="project" value="UniProtKB-KW"/>
</dbReference>
<feature type="compositionally biased region" description="Basic and acidic residues" evidence="1">
    <location>
        <begin position="74"/>
        <end position="85"/>
    </location>
</feature>
<accession>A0A6J4UHD1</accession>
<feature type="compositionally biased region" description="Basic residues" evidence="1">
    <location>
        <begin position="86"/>
        <end position="101"/>
    </location>
</feature>
<dbReference type="EMBL" id="CADCWL010000028">
    <property type="protein sequence ID" value="CAA9548834.1"/>
    <property type="molecule type" value="Genomic_DNA"/>
</dbReference>
<evidence type="ECO:0000313" key="2">
    <source>
        <dbReference type="EMBL" id="CAA9548834.1"/>
    </source>
</evidence>
<name>A0A6J4UHD1_9BACT</name>
<reference evidence="2" key="1">
    <citation type="submission" date="2020-02" db="EMBL/GenBank/DDBJ databases">
        <authorList>
            <person name="Meier V. D."/>
        </authorList>
    </citation>
    <scope>NUCLEOTIDE SEQUENCE</scope>
    <source>
        <strain evidence="2">AVDCRST_MAG19</strain>
    </source>
</reference>
<organism evidence="2">
    <name type="scientific">uncultured Thermomicrobiales bacterium</name>
    <dbReference type="NCBI Taxonomy" id="1645740"/>
    <lineage>
        <taxon>Bacteria</taxon>
        <taxon>Pseudomonadati</taxon>
        <taxon>Thermomicrobiota</taxon>
        <taxon>Thermomicrobia</taxon>
        <taxon>Thermomicrobiales</taxon>
        <taxon>environmental samples</taxon>
    </lineage>
</organism>
<keyword evidence="2" id="KW-0547">Nucleotide-binding</keyword>
<keyword evidence="2" id="KW-0067">ATP-binding</keyword>
<gene>
    <name evidence="2" type="ORF">AVDCRST_MAG19-612</name>
</gene>
<feature type="non-terminal residue" evidence="2">
    <location>
        <position position="163"/>
    </location>
</feature>
<feature type="compositionally biased region" description="Basic residues" evidence="1">
    <location>
        <begin position="41"/>
        <end position="56"/>
    </location>
</feature>
<feature type="compositionally biased region" description="Basic and acidic residues" evidence="1">
    <location>
        <begin position="23"/>
        <end position="40"/>
    </location>
</feature>
<protein>
    <submittedName>
        <fullName evidence="2">Ribose ABC transport system, ATP-binding protein RbsA</fullName>
    </submittedName>
</protein>
<feature type="non-terminal residue" evidence="2">
    <location>
        <position position="1"/>
    </location>
</feature>
<dbReference type="AlphaFoldDB" id="A0A6J4UHD1"/>
<feature type="region of interest" description="Disordered" evidence="1">
    <location>
        <begin position="1"/>
        <end position="163"/>
    </location>
</feature>